<evidence type="ECO:0000256" key="4">
    <source>
        <dbReference type="ARBA" id="ARBA00023139"/>
    </source>
</evidence>
<feature type="region of interest" description="Disordered" evidence="6">
    <location>
        <begin position="33"/>
        <end position="53"/>
    </location>
</feature>
<reference evidence="8 9" key="1">
    <citation type="submission" date="2019-02" db="EMBL/GenBank/DDBJ databases">
        <title>Paenibacillus sp. nov., isolated from surface-sterilized tissue of Thalictrum simplex L.</title>
        <authorList>
            <person name="Tuo L."/>
        </authorList>
    </citation>
    <scope>NUCLEOTIDE SEQUENCE [LARGE SCALE GENOMIC DNA]</scope>
    <source>
        <strain evidence="8 9">N2SHLJ1</strain>
    </source>
</reference>
<dbReference type="InterPro" id="IPR050490">
    <property type="entry name" value="Bact_solute-bd_prot1"/>
</dbReference>
<name>A0A4Q9DQC2_9BACL</name>
<keyword evidence="9" id="KW-1185">Reference proteome</keyword>
<feature type="signal peptide" evidence="7">
    <location>
        <begin position="1"/>
        <end position="25"/>
    </location>
</feature>
<gene>
    <name evidence="8" type="ORF">EYB31_18855</name>
</gene>
<dbReference type="PANTHER" id="PTHR43649">
    <property type="entry name" value="ARABINOSE-BINDING PROTEIN-RELATED"/>
    <property type="match status" value="1"/>
</dbReference>
<comment type="caution">
    <text evidence="8">The sequence shown here is derived from an EMBL/GenBank/DDBJ whole genome shotgun (WGS) entry which is preliminary data.</text>
</comment>
<dbReference type="PROSITE" id="PS51257">
    <property type="entry name" value="PROKAR_LIPOPROTEIN"/>
    <property type="match status" value="1"/>
</dbReference>
<keyword evidence="4" id="KW-0564">Palmitate</keyword>
<keyword evidence="2 7" id="KW-0732">Signal</keyword>
<keyword evidence="1" id="KW-1003">Cell membrane</keyword>
<dbReference type="SUPFAM" id="SSF53850">
    <property type="entry name" value="Periplasmic binding protein-like II"/>
    <property type="match status" value="1"/>
</dbReference>
<dbReference type="PANTHER" id="PTHR43649:SF33">
    <property type="entry name" value="POLYGALACTURONAN_RHAMNOGALACTURONAN-BINDING PROTEIN YTCQ"/>
    <property type="match status" value="1"/>
</dbReference>
<feature type="chain" id="PRO_5039224385" evidence="7">
    <location>
        <begin position="26"/>
        <end position="525"/>
    </location>
</feature>
<evidence type="ECO:0000256" key="7">
    <source>
        <dbReference type="SAM" id="SignalP"/>
    </source>
</evidence>
<dbReference type="OrthoDB" id="2509964at2"/>
<dbReference type="Pfam" id="PF13416">
    <property type="entry name" value="SBP_bac_8"/>
    <property type="match status" value="1"/>
</dbReference>
<sequence length="525" mass="57811">MVQMTKHRRKLSSGACTLAALLTLAGCGGGAGSGQTAAPAGASTTPQSDKKSETPLEMQMTVQLFDQVPNMDNAYWKEFMKRTNTKLNIEWIPDGDYTTKLNLILASGNIPEILVVPDLKHPPLVNAVKNGAFWDLTPLLGDFSKYPNLKNFSAPGAWDNSKVLGKNYAIPKNRPQLSGGPKIRQDWLDKLGIAMPETLDDYRAALKKIVDADLDGTGKKSTLGLVSKASLLTGSAGGFGDAFGTSKPTFDKEGGLIYETLTPQYADLIAWLRDLYKDGILAKEFSVMKPTQAVELFESGKAASLVNESFRYDYTFMQSIKKVQPSAVVDSTPPLKGPAGYAVRYSTGVSGAFLISKKVPEEKVKRILDYFELTNSKDYYDFTTNGLEGIHYNKVNGDIVLTDQHKKDVGPTSPWQPITLFYDKFGKVTTPAAPKDYNEAKMKKLDAQGYFTKGTISPFSIINSSTWIATWPKFEQEWISMSVKAIVGQITLDEYKTYVAKLNDDPGLKKAFQEFAQDYKTTFGK</sequence>
<evidence type="ECO:0000256" key="2">
    <source>
        <dbReference type="ARBA" id="ARBA00022729"/>
    </source>
</evidence>
<dbReference type="Gene3D" id="3.40.190.10">
    <property type="entry name" value="Periplasmic binding protein-like II"/>
    <property type="match status" value="2"/>
</dbReference>
<feature type="compositionally biased region" description="Low complexity" evidence="6">
    <location>
        <begin position="34"/>
        <end position="47"/>
    </location>
</feature>
<dbReference type="AlphaFoldDB" id="A0A4Q9DQC2"/>
<dbReference type="EMBL" id="SIRE01000013">
    <property type="protein sequence ID" value="TBL76496.1"/>
    <property type="molecule type" value="Genomic_DNA"/>
</dbReference>
<dbReference type="InterPro" id="IPR006059">
    <property type="entry name" value="SBP"/>
</dbReference>
<evidence type="ECO:0000313" key="9">
    <source>
        <dbReference type="Proteomes" id="UP000293142"/>
    </source>
</evidence>
<evidence type="ECO:0000256" key="1">
    <source>
        <dbReference type="ARBA" id="ARBA00022475"/>
    </source>
</evidence>
<protein>
    <submittedName>
        <fullName evidence="8">Extracellular solute-binding protein</fullName>
    </submittedName>
</protein>
<evidence type="ECO:0000313" key="8">
    <source>
        <dbReference type="EMBL" id="TBL76496.1"/>
    </source>
</evidence>
<accession>A0A4Q9DQC2</accession>
<keyword evidence="3" id="KW-0472">Membrane</keyword>
<proteinExistence type="predicted"/>
<dbReference type="Proteomes" id="UP000293142">
    <property type="component" value="Unassembled WGS sequence"/>
</dbReference>
<organism evidence="8 9">
    <name type="scientific">Paenibacillus thalictri</name>
    <dbReference type="NCBI Taxonomy" id="2527873"/>
    <lineage>
        <taxon>Bacteria</taxon>
        <taxon>Bacillati</taxon>
        <taxon>Bacillota</taxon>
        <taxon>Bacilli</taxon>
        <taxon>Bacillales</taxon>
        <taxon>Paenibacillaceae</taxon>
        <taxon>Paenibacillus</taxon>
    </lineage>
</organism>
<evidence type="ECO:0000256" key="6">
    <source>
        <dbReference type="SAM" id="MobiDB-lite"/>
    </source>
</evidence>
<keyword evidence="5" id="KW-0449">Lipoprotein</keyword>
<evidence type="ECO:0000256" key="3">
    <source>
        <dbReference type="ARBA" id="ARBA00023136"/>
    </source>
</evidence>
<evidence type="ECO:0000256" key="5">
    <source>
        <dbReference type="ARBA" id="ARBA00023288"/>
    </source>
</evidence>